<accession>A0ABZ0SAD8</accession>
<proteinExistence type="predicted"/>
<evidence type="ECO:0000313" key="2">
    <source>
        <dbReference type="Proteomes" id="UP001432180"/>
    </source>
</evidence>
<dbReference type="EMBL" id="CP121472">
    <property type="protein sequence ID" value="WPL17990.1"/>
    <property type="molecule type" value="Genomic_DNA"/>
</dbReference>
<name>A0ABZ0SAD8_9GAMM</name>
<reference evidence="1 2" key="1">
    <citation type="journal article" date="2023" name="Microorganisms">
        <title>Thiorhodovibrio frisius and Trv. litoralis spp. nov., Two Novel Members from a Clade of Fastidious Purple Sulfur Bacteria That Exhibit Unique Red-Shifted Light-Harvesting Capabilities.</title>
        <authorList>
            <person name="Methner A."/>
            <person name="Kuzyk S.B."/>
            <person name="Petersen J."/>
            <person name="Bauer S."/>
            <person name="Brinkmann H."/>
            <person name="Sichau K."/>
            <person name="Wanner G."/>
            <person name="Wolf J."/>
            <person name="Neumann-Schaal M."/>
            <person name="Henke P."/>
            <person name="Tank M."/>
            <person name="Sproer C."/>
            <person name="Bunk B."/>
            <person name="Overmann J."/>
        </authorList>
    </citation>
    <scope>NUCLEOTIDE SEQUENCE [LARGE SCALE GENOMIC DNA]</scope>
    <source>
        <strain evidence="1 2">DSM 6702</strain>
    </source>
</reference>
<dbReference type="Proteomes" id="UP001432180">
    <property type="component" value="Chromosome"/>
</dbReference>
<keyword evidence="2" id="KW-1185">Reference proteome</keyword>
<evidence type="ECO:0000313" key="1">
    <source>
        <dbReference type="EMBL" id="WPL17990.1"/>
    </source>
</evidence>
<dbReference type="RefSeq" id="WP_328983787.1">
    <property type="nucleotide sequence ID" value="NZ_CP121472.1"/>
</dbReference>
<sequence length="187" mass="20248">MARHIETLIGGQSELFSELAELDARWKPMAQQLAAQVIRARAVTCPSNASAPNFQSVDVETVDVVRPRSVAVEHVALAAWRQIGLEDKLAPLGFSGPQRAAAIGNVIGRMVAPGSELATHQWLQQRSALGKLIDVDFADLDLMALYLITDRLLAHKPAFWSTSGMARRTDGAVEIERGTLDGTVVKP</sequence>
<organism evidence="1 2">
    <name type="scientific">Thiorhodovibrio winogradskyi</name>
    <dbReference type="NCBI Taxonomy" id="77007"/>
    <lineage>
        <taxon>Bacteria</taxon>
        <taxon>Pseudomonadati</taxon>
        <taxon>Pseudomonadota</taxon>
        <taxon>Gammaproteobacteria</taxon>
        <taxon>Chromatiales</taxon>
        <taxon>Chromatiaceae</taxon>
        <taxon>Thiorhodovibrio</taxon>
    </lineage>
</organism>
<protein>
    <submittedName>
        <fullName evidence="1">Uncharacterized protein</fullName>
    </submittedName>
</protein>
<gene>
    <name evidence="1" type="ORF">Thiowin_03038</name>
</gene>